<accession>A0A0A9CGE6</accession>
<sequence>MQIDRRSNYPLDIWIQRLYFLLSKERHLSHICNLLCSHRYSLYPGVLPHWQTGCDLNYISVNLSYLLQRFHLGGFHHWQRHASTSYY</sequence>
<name>A0A0A9CGE6_ARUDO</name>
<protein>
    <submittedName>
        <fullName evidence="1">Uncharacterized protein</fullName>
    </submittedName>
</protein>
<dbReference type="EMBL" id="GBRH01223284">
    <property type="protein sequence ID" value="JAD74611.1"/>
    <property type="molecule type" value="Transcribed_RNA"/>
</dbReference>
<proteinExistence type="predicted"/>
<reference evidence="1" key="1">
    <citation type="submission" date="2014-09" db="EMBL/GenBank/DDBJ databases">
        <authorList>
            <person name="Magalhaes I.L.F."/>
            <person name="Oliveira U."/>
            <person name="Santos F.R."/>
            <person name="Vidigal T.H.D.A."/>
            <person name="Brescovit A.D."/>
            <person name="Santos A.J."/>
        </authorList>
    </citation>
    <scope>NUCLEOTIDE SEQUENCE</scope>
    <source>
        <tissue evidence="1">Shoot tissue taken approximately 20 cm above the soil surface</tissue>
    </source>
</reference>
<reference evidence="1" key="2">
    <citation type="journal article" date="2015" name="Data Brief">
        <title>Shoot transcriptome of the giant reed, Arundo donax.</title>
        <authorList>
            <person name="Barrero R.A."/>
            <person name="Guerrero F.D."/>
            <person name="Moolhuijzen P."/>
            <person name="Goolsby J.A."/>
            <person name="Tidwell J."/>
            <person name="Bellgard S.E."/>
            <person name="Bellgard M.I."/>
        </authorList>
    </citation>
    <scope>NUCLEOTIDE SEQUENCE</scope>
    <source>
        <tissue evidence="1">Shoot tissue taken approximately 20 cm above the soil surface</tissue>
    </source>
</reference>
<dbReference type="AlphaFoldDB" id="A0A0A9CGE6"/>
<evidence type="ECO:0000313" key="1">
    <source>
        <dbReference type="EMBL" id="JAD74611.1"/>
    </source>
</evidence>
<organism evidence="1">
    <name type="scientific">Arundo donax</name>
    <name type="common">Giant reed</name>
    <name type="synonym">Donax arundinaceus</name>
    <dbReference type="NCBI Taxonomy" id="35708"/>
    <lineage>
        <taxon>Eukaryota</taxon>
        <taxon>Viridiplantae</taxon>
        <taxon>Streptophyta</taxon>
        <taxon>Embryophyta</taxon>
        <taxon>Tracheophyta</taxon>
        <taxon>Spermatophyta</taxon>
        <taxon>Magnoliopsida</taxon>
        <taxon>Liliopsida</taxon>
        <taxon>Poales</taxon>
        <taxon>Poaceae</taxon>
        <taxon>PACMAD clade</taxon>
        <taxon>Arundinoideae</taxon>
        <taxon>Arundineae</taxon>
        <taxon>Arundo</taxon>
    </lineage>
</organism>